<evidence type="ECO:0000256" key="4">
    <source>
        <dbReference type="ARBA" id="ARBA00022989"/>
    </source>
</evidence>
<dbReference type="OrthoDB" id="8810236at2"/>
<dbReference type="Pfam" id="PF00892">
    <property type="entry name" value="EamA"/>
    <property type="match status" value="2"/>
</dbReference>
<reference evidence="8 9" key="1">
    <citation type="journal article" date="2018" name="Int. J. Syst. Evol. Microbiol.">
        <title>Parvibium lacunae gen. nov., sp. nov., a new member of the family Alcaligenaceae isolated from a freshwater pond.</title>
        <authorList>
            <person name="Chen W.M."/>
            <person name="Xie P.B."/>
            <person name="Hsu M.Y."/>
            <person name="Sheu S.Y."/>
        </authorList>
    </citation>
    <scope>NUCLEOTIDE SEQUENCE [LARGE SCALE GENOMIC DNA]</scope>
    <source>
        <strain evidence="8 9">KMB9</strain>
    </source>
</reference>
<evidence type="ECO:0000313" key="8">
    <source>
        <dbReference type="EMBL" id="RCS59247.1"/>
    </source>
</evidence>
<protein>
    <submittedName>
        <fullName evidence="8">DMT family transporter</fullName>
    </submittedName>
</protein>
<dbReference type="PANTHER" id="PTHR32322">
    <property type="entry name" value="INNER MEMBRANE TRANSPORTER"/>
    <property type="match status" value="1"/>
</dbReference>
<feature type="transmembrane region" description="Helical" evidence="6">
    <location>
        <begin position="162"/>
        <end position="185"/>
    </location>
</feature>
<feature type="transmembrane region" description="Helical" evidence="6">
    <location>
        <begin position="130"/>
        <end position="147"/>
    </location>
</feature>
<keyword evidence="5 6" id="KW-0472">Membrane</keyword>
<evidence type="ECO:0000256" key="6">
    <source>
        <dbReference type="SAM" id="Phobius"/>
    </source>
</evidence>
<dbReference type="InterPro" id="IPR050638">
    <property type="entry name" value="AA-Vitamin_Transporters"/>
</dbReference>
<dbReference type="RefSeq" id="WP_114401397.1">
    <property type="nucleotide sequence ID" value="NZ_QPGB01000001.1"/>
</dbReference>
<dbReference type="EMBL" id="QPGB01000001">
    <property type="protein sequence ID" value="RCS59247.1"/>
    <property type="molecule type" value="Genomic_DNA"/>
</dbReference>
<dbReference type="SUPFAM" id="SSF103481">
    <property type="entry name" value="Multidrug resistance efflux transporter EmrE"/>
    <property type="match status" value="2"/>
</dbReference>
<comment type="caution">
    <text evidence="8">The sequence shown here is derived from an EMBL/GenBank/DDBJ whole genome shotgun (WGS) entry which is preliminary data.</text>
</comment>
<feature type="domain" description="EamA" evidence="7">
    <location>
        <begin position="10"/>
        <end position="144"/>
    </location>
</feature>
<dbReference type="InterPro" id="IPR037185">
    <property type="entry name" value="EmrE-like"/>
</dbReference>
<feature type="transmembrane region" description="Helical" evidence="6">
    <location>
        <begin position="102"/>
        <end position="121"/>
    </location>
</feature>
<proteinExistence type="inferred from homology"/>
<feature type="transmembrane region" description="Helical" evidence="6">
    <location>
        <begin position="197"/>
        <end position="217"/>
    </location>
</feature>
<dbReference type="GO" id="GO:0016020">
    <property type="term" value="C:membrane"/>
    <property type="evidence" value="ECO:0007669"/>
    <property type="project" value="UniProtKB-SubCell"/>
</dbReference>
<evidence type="ECO:0000313" key="9">
    <source>
        <dbReference type="Proteomes" id="UP000252357"/>
    </source>
</evidence>
<dbReference type="Gene3D" id="1.10.3730.20">
    <property type="match status" value="2"/>
</dbReference>
<accession>A0A368L6J2</accession>
<dbReference type="AlphaFoldDB" id="A0A368L6J2"/>
<feature type="transmembrane region" description="Helical" evidence="6">
    <location>
        <begin position="39"/>
        <end position="58"/>
    </location>
</feature>
<comment type="similarity">
    <text evidence="2">Belongs to the EamA transporter family.</text>
</comment>
<keyword evidence="9" id="KW-1185">Reference proteome</keyword>
<comment type="subcellular location">
    <subcellularLocation>
        <location evidence="1">Membrane</location>
        <topology evidence="1">Multi-pass membrane protein</topology>
    </subcellularLocation>
</comment>
<organism evidence="8 9">
    <name type="scientific">Parvibium lacunae</name>
    <dbReference type="NCBI Taxonomy" id="1888893"/>
    <lineage>
        <taxon>Bacteria</taxon>
        <taxon>Pseudomonadati</taxon>
        <taxon>Pseudomonadota</taxon>
        <taxon>Betaproteobacteria</taxon>
        <taxon>Burkholderiales</taxon>
        <taxon>Alcaligenaceae</taxon>
        <taxon>Parvibium</taxon>
    </lineage>
</organism>
<dbReference type="InterPro" id="IPR000620">
    <property type="entry name" value="EamA_dom"/>
</dbReference>
<evidence type="ECO:0000256" key="1">
    <source>
        <dbReference type="ARBA" id="ARBA00004141"/>
    </source>
</evidence>
<feature type="transmembrane region" description="Helical" evidence="6">
    <location>
        <begin position="237"/>
        <end position="261"/>
    </location>
</feature>
<evidence type="ECO:0000259" key="7">
    <source>
        <dbReference type="Pfam" id="PF00892"/>
    </source>
</evidence>
<sequence length="322" mass="34864">MMTSSTRLLWTYTTLLLTALIWGGTWIAGRVLVQEVAPFSAAFLRFFFATCAMGLLVWRTEPQAFKLARQHWLTAALLGLTGVFAYNFFFMVGLQHIAAGRGSLVVALNPVVVAVAAWLLLKEPLNGKQWGGVVIALCGCILVLSNGDPRRFLGSNSAADNTAAAVGLGEYLIIGCVLAWTAYTLQCKRVGQRLSPIATNFWACASGCAMLLLATTFENQLLGEGAQTHLHWWQLYHFSLSAWTCVLYLGVAGSALSYTWYTQGIQKIGATRAAAFINFVPVFGVLLGALMLGERLPTSVYFGGGLILAGVLITNQLRTRIS</sequence>
<keyword evidence="4 6" id="KW-1133">Transmembrane helix</keyword>
<name>A0A368L6J2_9BURK</name>
<dbReference type="Proteomes" id="UP000252357">
    <property type="component" value="Unassembled WGS sequence"/>
</dbReference>
<evidence type="ECO:0000256" key="5">
    <source>
        <dbReference type="ARBA" id="ARBA00023136"/>
    </source>
</evidence>
<feature type="transmembrane region" description="Helical" evidence="6">
    <location>
        <begin position="70"/>
        <end position="90"/>
    </location>
</feature>
<dbReference type="PANTHER" id="PTHR32322:SF2">
    <property type="entry name" value="EAMA DOMAIN-CONTAINING PROTEIN"/>
    <property type="match status" value="1"/>
</dbReference>
<evidence type="ECO:0000256" key="3">
    <source>
        <dbReference type="ARBA" id="ARBA00022692"/>
    </source>
</evidence>
<feature type="transmembrane region" description="Helical" evidence="6">
    <location>
        <begin position="273"/>
        <end position="293"/>
    </location>
</feature>
<gene>
    <name evidence="8" type="ORF">DU000_00390</name>
</gene>
<evidence type="ECO:0000256" key="2">
    <source>
        <dbReference type="ARBA" id="ARBA00007362"/>
    </source>
</evidence>
<feature type="domain" description="EamA" evidence="7">
    <location>
        <begin position="168"/>
        <end position="315"/>
    </location>
</feature>
<feature type="transmembrane region" description="Helical" evidence="6">
    <location>
        <begin position="299"/>
        <end position="317"/>
    </location>
</feature>
<keyword evidence="3 6" id="KW-0812">Transmembrane</keyword>